<evidence type="ECO:0000256" key="1">
    <source>
        <dbReference type="ARBA" id="ARBA00022729"/>
    </source>
</evidence>
<reference evidence="5 6" key="1">
    <citation type="submission" date="2017-03" db="EMBL/GenBank/DDBJ databases">
        <title>Lifting the veil on microbial sulfur biogeochemistry in mining wastewaters.</title>
        <authorList>
            <person name="Kantor R.S."/>
            <person name="Colenbrander Nelson T."/>
            <person name="Marshall S."/>
            <person name="Bennett D."/>
            <person name="Apte S."/>
            <person name="Camacho D."/>
            <person name="Thomas B.C."/>
            <person name="Warren L.A."/>
            <person name="Banfield J.F."/>
        </authorList>
    </citation>
    <scope>NUCLEOTIDE SEQUENCE [LARGE SCALE GENOMIC DNA]</scope>
    <source>
        <strain evidence="5">32-67-7</strain>
    </source>
</reference>
<dbReference type="Gene3D" id="1.50.10.100">
    <property type="entry name" value="Chondroitin AC/alginate lyase"/>
    <property type="match status" value="1"/>
</dbReference>
<evidence type="ECO:0000256" key="2">
    <source>
        <dbReference type="ARBA" id="ARBA00023239"/>
    </source>
</evidence>
<feature type="signal peptide" evidence="3">
    <location>
        <begin position="1"/>
        <end position="21"/>
    </location>
</feature>
<evidence type="ECO:0000259" key="4">
    <source>
        <dbReference type="Pfam" id="PF05426"/>
    </source>
</evidence>
<dbReference type="SUPFAM" id="SSF48230">
    <property type="entry name" value="Chondroitin AC/alginate lyase"/>
    <property type="match status" value="1"/>
</dbReference>
<keyword evidence="1 3" id="KW-0732">Signal</keyword>
<evidence type="ECO:0000313" key="5">
    <source>
        <dbReference type="EMBL" id="OYX04950.1"/>
    </source>
</evidence>
<evidence type="ECO:0000313" key="6">
    <source>
        <dbReference type="Proteomes" id="UP000215616"/>
    </source>
</evidence>
<dbReference type="EMBL" id="NCDQ01000052">
    <property type="protein sequence ID" value="OYX04950.1"/>
    <property type="molecule type" value="Genomic_DNA"/>
</dbReference>
<evidence type="ECO:0000256" key="3">
    <source>
        <dbReference type="SAM" id="SignalP"/>
    </source>
</evidence>
<dbReference type="InterPro" id="IPR008397">
    <property type="entry name" value="Alginate_lyase_dom"/>
</dbReference>
<dbReference type="GO" id="GO:0042597">
    <property type="term" value="C:periplasmic space"/>
    <property type="evidence" value="ECO:0007669"/>
    <property type="project" value="InterPro"/>
</dbReference>
<keyword evidence="2 5" id="KW-0456">Lyase</keyword>
<name>A0A258DAG2_CAUVI</name>
<dbReference type="AlphaFoldDB" id="A0A258DAG2"/>
<feature type="domain" description="Alginate lyase" evidence="4">
    <location>
        <begin position="58"/>
        <end position="279"/>
    </location>
</feature>
<gene>
    <name evidence="5" type="ORF">B7Z12_04980</name>
</gene>
<dbReference type="Proteomes" id="UP000215616">
    <property type="component" value="Unassembled WGS sequence"/>
</dbReference>
<organism evidence="5 6">
    <name type="scientific">Caulobacter vibrioides</name>
    <name type="common">Caulobacter crescentus</name>
    <dbReference type="NCBI Taxonomy" id="155892"/>
    <lineage>
        <taxon>Bacteria</taxon>
        <taxon>Pseudomonadati</taxon>
        <taxon>Pseudomonadota</taxon>
        <taxon>Alphaproteobacteria</taxon>
        <taxon>Caulobacterales</taxon>
        <taxon>Caulobacteraceae</taxon>
        <taxon>Caulobacter</taxon>
    </lineage>
</organism>
<comment type="caution">
    <text evidence="5">The sequence shown here is derived from an EMBL/GenBank/DDBJ whole genome shotgun (WGS) entry which is preliminary data.</text>
</comment>
<dbReference type="Pfam" id="PF05426">
    <property type="entry name" value="Alginate_lyase"/>
    <property type="match status" value="1"/>
</dbReference>
<protein>
    <submittedName>
        <fullName evidence="5">Alginate lyase</fullName>
    </submittedName>
</protein>
<sequence length="356" mass="39030">MGTRGLAVLAAALFTPVVAHAADFTILGSSFGKGPVAPALREAIVARALETVDRPPGAIPRLHTEGTLPGKGIREISIKAKQDQAIVLNLALAWRLTGDRRFLDATGRYLEAWADVYQMSFNPIDETGFDTLILAYDLTRPDLTGSTRAKLDTFCRKMAVGYLDAMDAGPRNAETNWQSHRIKLATLAAYQTGDAAVIARARQAFRKQIGVNLYADGSTYDFHERDALHYVTYNLDPLMMAALAAQAHGEDWFGWTSAEGSSLPKSLDWLAAYARGDKTHIEFANSKIQFDRDRAASGQKEYAPHAWDVANGVGTYSLASLFDARFLALRDDLAKRTGKRPSVWIEILRASRAPAE</sequence>
<proteinExistence type="predicted"/>
<accession>A0A258DAG2</accession>
<dbReference type="GO" id="GO:0016829">
    <property type="term" value="F:lyase activity"/>
    <property type="evidence" value="ECO:0007669"/>
    <property type="project" value="UniProtKB-KW"/>
</dbReference>
<feature type="chain" id="PRO_5012243178" evidence="3">
    <location>
        <begin position="22"/>
        <end position="356"/>
    </location>
</feature>
<dbReference type="InterPro" id="IPR008929">
    <property type="entry name" value="Chondroitin_lyas"/>
</dbReference>